<keyword evidence="2" id="KW-1185">Reference proteome</keyword>
<evidence type="ECO:0000313" key="1">
    <source>
        <dbReference type="EMBL" id="RDD80484.1"/>
    </source>
</evidence>
<proteinExistence type="predicted"/>
<accession>A0A369UIA8</accession>
<protein>
    <submittedName>
        <fullName evidence="1">Uncharacterized protein</fullName>
    </submittedName>
</protein>
<organism evidence="1 2">
    <name type="scientific">Dyella tabacisoli</name>
    <dbReference type="NCBI Taxonomy" id="2282381"/>
    <lineage>
        <taxon>Bacteria</taxon>
        <taxon>Pseudomonadati</taxon>
        <taxon>Pseudomonadota</taxon>
        <taxon>Gammaproteobacteria</taxon>
        <taxon>Lysobacterales</taxon>
        <taxon>Rhodanobacteraceae</taxon>
        <taxon>Dyella</taxon>
    </lineage>
</organism>
<sequence>MRFIEALNGAVSNNGWESRQIQEFEIEAIGSGKMRHVKVKISVNGNDVRDSWDRLTDAKQLLGFQKLTGVLGNHLKRVPPDGGMSIRLNKPDWLPAD</sequence>
<dbReference type="EMBL" id="QQAH01000016">
    <property type="protein sequence ID" value="RDD80484.1"/>
    <property type="molecule type" value="Genomic_DNA"/>
</dbReference>
<evidence type="ECO:0000313" key="2">
    <source>
        <dbReference type="Proteomes" id="UP000253782"/>
    </source>
</evidence>
<dbReference type="AlphaFoldDB" id="A0A369UIA8"/>
<dbReference type="Proteomes" id="UP000253782">
    <property type="component" value="Unassembled WGS sequence"/>
</dbReference>
<reference evidence="1 2" key="1">
    <citation type="submission" date="2018-07" db="EMBL/GenBank/DDBJ databases">
        <title>Dyella tabacisoli L4-6T, whole genome shotgun sequence.</title>
        <authorList>
            <person name="Zhou X.-K."/>
            <person name="Li W.-J."/>
            <person name="Duan Y.-Q."/>
        </authorList>
    </citation>
    <scope>NUCLEOTIDE SEQUENCE [LARGE SCALE GENOMIC DNA]</scope>
    <source>
        <strain evidence="1 2">L4-6</strain>
    </source>
</reference>
<comment type="caution">
    <text evidence="1">The sequence shown here is derived from an EMBL/GenBank/DDBJ whole genome shotgun (WGS) entry which is preliminary data.</text>
</comment>
<dbReference type="RefSeq" id="WP_114846609.1">
    <property type="nucleotide sequence ID" value="NZ_JBHSPE010000025.1"/>
</dbReference>
<gene>
    <name evidence="1" type="ORF">DVJ77_16470</name>
</gene>
<name>A0A369UIA8_9GAMM</name>